<feature type="transmembrane region" description="Helical" evidence="13">
    <location>
        <begin position="191"/>
        <end position="209"/>
    </location>
</feature>
<evidence type="ECO:0000256" key="2">
    <source>
        <dbReference type="ARBA" id="ARBA00006666"/>
    </source>
</evidence>
<feature type="transmembrane region" description="Helical" evidence="13">
    <location>
        <begin position="79"/>
        <end position="98"/>
    </location>
</feature>
<feature type="transmembrane region" description="Helical" evidence="13">
    <location>
        <begin position="110"/>
        <end position="129"/>
    </location>
</feature>
<accession>A0AA88HVH8</accession>
<keyword evidence="5 12" id="KW-0812">Transmembrane</keyword>
<protein>
    <recommendedName>
        <fullName evidence="14">Potassium channel domain-containing protein</fullName>
    </recommendedName>
</protein>
<feature type="transmembrane region" description="Helical" evidence="13">
    <location>
        <begin position="221"/>
        <end position="248"/>
    </location>
</feature>
<evidence type="ECO:0000256" key="6">
    <source>
        <dbReference type="ARBA" id="ARBA00022826"/>
    </source>
</evidence>
<comment type="caution">
    <text evidence="15">The sequence shown here is derived from an EMBL/GenBank/DDBJ whole genome shotgun (WGS) entry which is preliminary data.</text>
</comment>
<evidence type="ECO:0000256" key="10">
    <source>
        <dbReference type="ARBA" id="ARBA00023136"/>
    </source>
</evidence>
<dbReference type="GO" id="GO:0015271">
    <property type="term" value="F:outward rectifier potassium channel activity"/>
    <property type="evidence" value="ECO:0007669"/>
    <property type="project" value="TreeGrafter"/>
</dbReference>
<dbReference type="InterPro" id="IPR013099">
    <property type="entry name" value="K_chnl_dom"/>
</dbReference>
<evidence type="ECO:0000313" key="15">
    <source>
        <dbReference type="EMBL" id="KAK2714729.1"/>
    </source>
</evidence>
<evidence type="ECO:0000256" key="1">
    <source>
        <dbReference type="ARBA" id="ARBA00004141"/>
    </source>
</evidence>
<keyword evidence="4" id="KW-0633">Potassium transport</keyword>
<dbReference type="Gene3D" id="1.10.287.70">
    <property type="match status" value="1"/>
</dbReference>
<dbReference type="EMBL" id="JAVRJZ010000013">
    <property type="protein sequence ID" value="KAK2714729.1"/>
    <property type="molecule type" value="Genomic_DNA"/>
</dbReference>
<dbReference type="InterPro" id="IPR003280">
    <property type="entry name" value="2pore_dom_K_chnl"/>
</dbReference>
<evidence type="ECO:0000259" key="14">
    <source>
        <dbReference type="Pfam" id="PF07885"/>
    </source>
</evidence>
<evidence type="ECO:0000256" key="12">
    <source>
        <dbReference type="RuleBase" id="RU003857"/>
    </source>
</evidence>
<evidence type="ECO:0000256" key="3">
    <source>
        <dbReference type="ARBA" id="ARBA00022448"/>
    </source>
</evidence>
<organism evidence="15 16">
    <name type="scientific">Artemia franciscana</name>
    <name type="common">Brine shrimp</name>
    <name type="synonym">Artemia sanfranciscana</name>
    <dbReference type="NCBI Taxonomy" id="6661"/>
    <lineage>
        <taxon>Eukaryota</taxon>
        <taxon>Metazoa</taxon>
        <taxon>Ecdysozoa</taxon>
        <taxon>Arthropoda</taxon>
        <taxon>Crustacea</taxon>
        <taxon>Branchiopoda</taxon>
        <taxon>Anostraca</taxon>
        <taxon>Artemiidae</taxon>
        <taxon>Artemia</taxon>
    </lineage>
</organism>
<dbReference type="Proteomes" id="UP001187531">
    <property type="component" value="Unassembled WGS sequence"/>
</dbReference>
<evidence type="ECO:0000313" key="16">
    <source>
        <dbReference type="Proteomes" id="UP001187531"/>
    </source>
</evidence>
<dbReference type="PRINTS" id="PR01333">
    <property type="entry name" value="2POREKCHANEL"/>
</dbReference>
<gene>
    <name evidence="15" type="ORF">QYM36_009072</name>
</gene>
<keyword evidence="10 13" id="KW-0472">Membrane</keyword>
<dbReference type="Pfam" id="PF07885">
    <property type="entry name" value="Ion_trans_2"/>
    <property type="match status" value="2"/>
</dbReference>
<name>A0AA88HVH8_ARTSF</name>
<evidence type="ECO:0000256" key="5">
    <source>
        <dbReference type="ARBA" id="ARBA00022692"/>
    </source>
</evidence>
<proteinExistence type="inferred from homology"/>
<dbReference type="PRINTS" id="PR01095">
    <property type="entry name" value="TASKCHANNEL"/>
</dbReference>
<comment type="subcellular location">
    <subcellularLocation>
        <location evidence="1">Membrane</location>
        <topology evidence="1">Multi-pass membrane protein</topology>
    </subcellularLocation>
</comment>
<feature type="transmembrane region" description="Helical" evidence="13">
    <location>
        <begin position="160"/>
        <end position="179"/>
    </location>
</feature>
<feature type="domain" description="Potassium channel" evidence="14">
    <location>
        <begin position="75"/>
        <end position="133"/>
    </location>
</feature>
<evidence type="ECO:0000256" key="11">
    <source>
        <dbReference type="ARBA" id="ARBA00023303"/>
    </source>
</evidence>
<dbReference type="SUPFAM" id="SSF81324">
    <property type="entry name" value="Voltage-gated potassium channels"/>
    <property type="match status" value="2"/>
</dbReference>
<evidence type="ECO:0000256" key="4">
    <source>
        <dbReference type="ARBA" id="ARBA00022538"/>
    </source>
</evidence>
<dbReference type="GO" id="GO:0030322">
    <property type="term" value="P:stabilization of membrane potential"/>
    <property type="evidence" value="ECO:0007669"/>
    <property type="project" value="TreeGrafter"/>
</dbReference>
<keyword evidence="8 13" id="KW-1133">Transmembrane helix</keyword>
<dbReference type="AlphaFoldDB" id="A0AA88HVH8"/>
<keyword evidence="11 12" id="KW-0407">Ion channel</keyword>
<evidence type="ECO:0000256" key="9">
    <source>
        <dbReference type="ARBA" id="ARBA00023065"/>
    </source>
</evidence>
<dbReference type="PANTHER" id="PTHR11003">
    <property type="entry name" value="POTASSIUM CHANNEL, SUBFAMILY K"/>
    <property type="match status" value="1"/>
</dbReference>
<evidence type="ECO:0000256" key="7">
    <source>
        <dbReference type="ARBA" id="ARBA00022958"/>
    </source>
</evidence>
<dbReference type="GO" id="GO:0005886">
    <property type="term" value="C:plasma membrane"/>
    <property type="evidence" value="ECO:0007669"/>
    <property type="project" value="TreeGrafter"/>
</dbReference>
<dbReference type="GO" id="GO:0022841">
    <property type="term" value="F:potassium ion leak channel activity"/>
    <property type="evidence" value="ECO:0007669"/>
    <property type="project" value="TreeGrafter"/>
</dbReference>
<keyword evidence="3 12" id="KW-0813">Transport</keyword>
<keyword evidence="9 12" id="KW-0406">Ion transport</keyword>
<reference evidence="15" key="1">
    <citation type="submission" date="2023-07" db="EMBL/GenBank/DDBJ databases">
        <title>Chromosome-level genome assembly of Artemia franciscana.</title>
        <authorList>
            <person name="Jo E."/>
        </authorList>
    </citation>
    <scope>NUCLEOTIDE SEQUENCE</scope>
    <source>
        <tissue evidence="15">Whole body</tissue>
    </source>
</reference>
<keyword evidence="6" id="KW-0631">Potassium channel</keyword>
<dbReference type="FunFam" id="1.10.287.70:FF:000090">
    <property type="entry name" value="two pore potassium channel protein sup-9"/>
    <property type="match status" value="1"/>
</dbReference>
<keyword evidence="7" id="KW-0630">Potassium</keyword>
<keyword evidence="16" id="KW-1185">Reference proteome</keyword>
<sequence>MMKKQNVRTLALIICTFTYLLMGAAIFDAVESENENKYRNALFESERLIQRRFNISDVDLKILEAIAFKELPYKGGNQWKFAGAFYYATTVMTTIGYGHSTPSTSWGKTFTMVYAFLGIPLGLVMFQAIGDRLNHFSSYIIRKVKKMFECKDAVATETDLVIVVTALATIMTAGGAAAFSYYEKWTYFDSIYYCFITLTTIGFGDMVALQQDSALDSKPEYVFFALIFILFGLAVVAASLNLMVLRLVTLNTEDEKRDEAAALKAAKDTVHLEGDIITGPQHGLLESSYNTEKRGSGTESTTSSFCSCDCDPARLITRPATAADDPDKVASDCFARKLFKTSRVRMLRKKSRIELSDTRTTIWSESPKLRRFSE</sequence>
<comment type="similarity">
    <text evidence="2 12">Belongs to the two pore domain potassium channel (TC 1.A.1.8) family.</text>
</comment>
<dbReference type="InterPro" id="IPR003092">
    <property type="entry name" value="2pore_dom_K_chnl_TASK"/>
</dbReference>
<dbReference type="PANTHER" id="PTHR11003:SF326">
    <property type="entry name" value="ACID-SENSITIVE TWO PORE DOMAIN K+ CHANNEL DTASK-6"/>
    <property type="match status" value="1"/>
</dbReference>
<evidence type="ECO:0000256" key="13">
    <source>
        <dbReference type="SAM" id="Phobius"/>
    </source>
</evidence>
<feature type="domain" description="Potassium channel" evidence="14">
    <location>
        <begin position="170"/>
        <end position="244"/>
    </location>
</feature>
<evidence type="ECO:0000256" key="8">
    <source>
        <dbReference type="ARBA" id="ARBA00022989"/>
    </source>
</evidence>